<name>A0A0U4K4R8_9CAUD</name>
<evidence type="ECO:0000259" key="2">
    <source>
        <dbReference type="Pfam" id="PF24449"/>
    </source>
</evidence>
<evidence type="ECO:0000313" key="3">
    <source>
        <dbReference type="EMBL" id="ALY07923.1"/>
    </source>
</evidence>
<sequence length="176" mass="19653">MKTVIETTELFGDLTIEKRGNVYVLTQEDDGITICPMELDEILKLNPPGHASAINIGGDLQARFYHGLYNGANIETEDKCLSIDNWKTFVAKVKEFLESEPPEKAKLKWGISRGAYIINPIAPNYTTTLAVMNSYEDGDVVTIRQNDDLRSHVTTFTKDEAVALKAYLDSIIPTLK</sequence>
<dbReference type="InterPro" id="IPR057819">
    <property type="entry name" value="T4_y05I_N"/>
</dbReference>
<accession>A0A0U4K4R8</accession>
<dbReference type="Pfam" id="PF24448">
    <property type="entry name" value="T4_y05I_C"/>
    <property type="match status" value="1"/>
</dbReference>
<evidence type="ECO:0000259" key="1">
    <source>
        <dbReference type="Pfam" id="PF24448"/>
    </source>
</evidence>
<gene>
    <name evidence="3" type="ORF">phiE142_118</name>
</gene>
<protein>
    <submittedName>
        <fullName evidence="3">Uncharacterized protein</fullName>
    </submittedName>
</protein>
<reference evidence="3 4" key="1">
    <citation type="submission" date="2015-12" db="EMBL/GenBank/DDBJ databases">
        <title>Complete genome analysis of a novel virulent bacteriophage, phiE142, a potential biocontrol agent in the combat pathogenic bacteria in food chain.</title>
        <authorList>
            <person name="Amarillas L."/>
            <person name="Leon-Felix J."/>
        </authorList>
    </citation>
    <scope>NUCLEOTIDE SEQUENCE [LARGE SCALE GENOMIC DNA]</scope>
</reference>
<evidence type="ECO:0000313" key="4">
    <source>
        <dbReference type="Proteomes" id="UP000225892"/>
    </source>
</evidence>
<feature type="domain" description="T4 y05I-like putative transcription factor N-terminal" evidence="2">
    <location>
        <begin position="3"/>
        <end position="100"/>
    </location>
</feature>
<dbReference type="Proteomes" id="UP000225892">
    <property type="component" value="Segment"/>
</dbReference>
<dbReference type="Pfam" id="PF24449">
    <property type="entry name" value="T4_y05I_N"/>
    <property type="match status" value="1"/>
</dbReference>
<organism evidence="3 4">
    <name type="scientific">Escherichia phage phiE142</name>
    <dbReference type="NCBI Taxonomy" id="1777059"/>
    <lineage>
        <taxon>Viruses</taxon>
        <taxon>Duplodnaviria</taxon>
        <taxon>Heunggongvirae</taxon>
        <taxon>Uroviricota</taxon>
        <taxon>Caudoviricetes</taxon>
        <taxon>Pantevenvirales</taxon>
        <taxon>Straboviridae</taxon>
        <taxon>Carettavirus</taxon>
        <taxon>Carettavirus e142</taxon>
    </lineage>
</organism>
<feature type="domain" description="T4 y05I-like putative transcription factor C-terminal" evidence="1">
    <location>
        <begin position="106"/>
        <end position="175"/>
    </location>
</feature>
<proteinExistence type="predicted"/>
<dbReference type="InterPro" id="IPR057820">
    <property type="entry name" value="T4_y05I_C"/>
</dbReference>
<dbReference type="EMBL" id="KU255730">
    <property type="protein sequence ID" value="ALY07923.1"/>
    <property type="molecule type" value="Genomic_DNA"/>
</dbReference>
<keyword evidence="4" id="KW-1185">Reference proteome</keyword>